<evidence type="ECO:0000313" key="4">
    <source>
        <dbReference type="Proteomes" id="UP000320806"/>
    </source>
</evidence>
<feature type="domain" description="AB hydrolase-1" evidence="2">
    <location>
        <begin position="23"/>
        <end position="269"/>
    </location>
</feature>
<comment type="caution">
    <text evidence="3">The sequence shown here is derived from an EMBL/GenBank/DDBJ whole genome shotgun (WGS) entry which is preliminary data.</text>
</comment>
<reference evidence="3 4" key="1">
    <citation type="submission" date="2019-06" db="EMBL/GenBank/DDBJ databases">
        <title>Sequencing the genomes of 1000 actinobacteria strains.</title>
        <authorList>
            <person name="Klenk H.-P."/>
        </authorList>
    </citation>
    <scope>NUCLEOTIDE SEQUENCE [LARGE SCALE GENOMIC DNA]</scope>
    <source>
        <strain evidence="3 4">DSM 19828</strain>
    </source>
</reference>
<evidence type="ECO:0000313" key="3">
    <source>
        <dbReference type="EMBL" id="TQJ13380.1"/>
    </source>
</evidence>
<proteinExistence type="predicted"/>
<evidence type="ECO:0000259" key="2">
    <source>
        <dbReference type="Pfam" id="PF00561"/>
    </source>
</evidence>
<keyword evidence="4" id="KW-1185">Reference proteome</keyword>
<gene>
    <name evidence="3" type="ORF">FB459_0797</name>
</gene>
<dbReference type="PRINTS" id="PR00412">
    <property type="entry name" value="EPOXHYDRLASE"/>
</dbReference>
<dbReference type="InterPro" id="IPR029058">
    <property type="entry name" value="AB_hydrolase_fold"/>
</dbReference>
<dbReference type="RefSeq" id="WP_141927525.1">
    <property type="nucleotide sequence ID" value="NZ_BAABCI010000015.1"/>
</dbReference>
<sequence length="285" mass="31028">MQNFERDGLVFDVTDSGPRDGEVVVLLHGFPQDGTAWTGVSERLNDAGLRTLAPDQRGYSPGATPKGRAAYDIRELIGDIAALVEASGAEKVHLVGHDWGGAVAWSMAAHRPDLVSTVTVLSTPHPAAMAWALQHGGQWRKSWYMAAFQVPFLPELQMSRGMRKMFSRTGLPDSYADRYVARFSTPESLHGPLGWYRSLSSRASLVANAKPGRKKSEGGGAKHVSIPATYIWGSKDFALGRAAAEKTEEFCDGPYHFIELPAGHWLPETRTDDVAEAIIERVNAG</sequence>
<dbReference type="GO" id="GO:0016787">
    <property type="term" value="F:hydrolase activity"/>
    <property type="evidence" value="ECO:0007669"/>
    <property type="project" value="UniProtKB-KW"/>
</dbReference>
<dbReference type="Proteomes" id="UP000320806">
    <property type="component" value="Unassembled WGS sequence"/>
</dbReference>
<organism evidence="3 4">
    <name type="scientific">Yimella lutea</name>
    <dbReference type="NCBI Taxonomy" id="587872"/>
    <lineage>
        <taxon>Bacteria</taxon>
        <taxon>Bacillati</taxon>
        <taxon>Actinomycetota</taxon>
        <taxon>Actinomycetes</taxon>
        <taxon>Micrococcales</taxon>
        <taxon>Dermacoccaceae</taxon>
        <taxon>Yimella</taxon>
    </lineage>
</organism>
<dbReference type="InterPro" id="IPR000639">
    <property type="entry name" value="Epox_hydrolase-like"/>
</dbReference>
<dbReference type="Pfam" id="PF00561">
    <property type="entry name" value="Abhydrolase_1"/>
    <property type="match status" value="1"/>
</dbReference>
<dbReference type="InterPro" id="IPR000073">
    <property type="entry name" value="AB_hydrolase_1"/>
</dbReference>
<keyword evidence="1" id="KW-0378">Hydrolase</keyword>
<evidence type="ECO:0000256" key="1">
    <source>
        <dbReference type="ARBA" id="ARBA00022801"/>
    </source>
</evidence>
<dbReference type="OrthoDB" id="2987348at2"/>
<dbReference type="AlphaFoldDB" id="A0A542EDK5"/>
<name>A0A542EDK5_9MICO</name>
<accession>A0A542EDK5</accession>
<dbReference type="EMBL" id="VFMO01000001">
    <property type="protein sequence ID" value="TQJ13380.1"/>
    <property type="molecule type" value="Genomic_DNA"/>
</dbReference>
<protein>
    <submittedName>
        <fullName evidence="3">Pimeloyl-ACP methyl ester carboxylesterase</fullName>
    </submittedName>
</protein>
<dbReference type="SUPFAM" id="SSF53474">
    <property type="entry name" value="alpha/beta-Hydrolases"/>
    <property type="match status" value="1"/>
</dbReference>
<dbReference type="PANTHER" id="PTHR43329">
    <property type="entry name" value="EPOXIDE HYDROLASE"/>
    <property type="match status" value="1"/>
</dbReference>
<dbReference type="Gene3D" id="3.40.50.1820">
    <property type="entry name" value="alpha/beta hydrolase"/>
    <property type="match status" value="1"/>
</dbReference>